<name>A0A516GHV9_9LACT</name>
<dbReference type="CDD" id="cd08561">
    <property type="entry name" value="GDPD_cytoplasmic_ScUgpQ2_like"/>
    <property type="match status" value="1"/>
</dbReference>
<organism evidence="3 4">
    <name type="scientific">Dolosigranulum pigrum</name>
    <dbReference type="NCBI Taxonomy" id="29394"/>
    <lineage>
        <taxon>Bacteria</taxon>
        <taxon>Bacillati</taxon>
        <taxon>Bacillota</taxon>
        <taxon>Bacilli</taxon>
        <taxon>Lactobacillales</taxon>
        <taxon>Carnobacteriaceae</taxon>
        <taxon>Dolosigranulum</taxon>
    </lineage>
</organism>
<keyword evidence="1" id="KW-0472">Membrane</keyword>
<dbReference type="SUPFAM" id="SSF51695">
    <property type="entry name" value="PLC-like phosphodiesterases"/>
    <property type="match status" value="1"/>
</dbReference>
<dbReference type="GO" id="GO:0006629">
    <property type="term" value="P:lipid metabolic process"/>
    <property type="evidence" value="ECO:0007669"/>
    <property type="project" value="InterPro"/>
</dbReference>
<dbReference type="KEGG" id="dpm:FNV33_03240"/>
<feature type="transmembrane region" description="Helical" evidence="1">
    <location>
        <begin position="26"/>
        <end position="48"/>
    </location>
</feature>
<dbReference type="Pfam" id="PF03009">
    <property type="entry name" value="GDPD"/>
    <property type="match status" value="1"/>
</dbReference>
<proteinExistence type="predicted"/>
<dbReference type="PANTHER" id="PTHR46211:SF14">
    <property type="entry name" value="GLYCEROPHOSPHODIESTER PHOSPHODIESTERASE"/>
    <property type="match status" value="1"/>
</dbReference>
<evidence type="ECO:0000313" key="4">
    <source>
        <dbReference type="Proteomes" id="UP000315953"/>
    </source>
</evidence>
<accession>A0A516GHV9</accession>
<evidence type="ECO:0000256" key="1">
    <source>
        <dbReference type="SAM" id="Phobius"/>
    </source>
</evidence>
<keyword evidence="1" id="KW-0812">Transmembrane</keyword>
<dbReference type="InterPro" id="IPR017946">
    <property type="entry name" value="PLC-like_Pdiesterase_TIM-brl"/>
</dbReference>
<gene>
    <name evidence="3" type="ORF">FNV33_03240</name>
</gene>
<feature type="domain" description="GP-PDE" evidence="2">
    <location>
        <begin position="63"/>
        <end position="318"/>
    </location>
</feature>
<protein>
    <submittedName>
        <fullName evidence="3">Glycerophosphodiester phosphodiesterase</fullName>
    </submittedName>
</protein>
<sequence length="323" mass="36524">MLALSESALCNQKNIDGEDMMKKKGFIMVSTIVGIVLIIWGLAFIWPVKPRPKHAFFKEDDQTLVIAHRGGRAHAPENTLPAFARSVELGVDVLELDVHLTKDEEIVVLHDATVDRTTDGSGHINELTYAEVEVLDAGYYYQDEAGDYTYRDQGVHIPRLEEVFEQFPTQRYFIELKDTTAQVLQPMLIQKVWELIQQYQMEDQVVIGSFDHDLIEDFQQISGGQVAIGAGEQAARSFVKGHLAYLNGWTTINADSLQLPLEKEGHDLTHNNLLRGVLKQNIALYYWTINDPATMHSLLDKEVDGIMTDHPALLLEIIAERQE</sequence>
<dbReference type="AlphaFoldDB" id="A0A516GHV9"/>
<dbReference type="GO" id="GO:0008081">
    <property type="term" value="F:phosphoric diester hydrolase activity"/>
    <property type="evidence" value="ECO:0007669"/>
    <property type="project" value="InterPro"/>
</dbReference>
<dbReference type="PANTHER" id="PTHR46211">
    <property type="entry name" value="GLYCEROPHOSPHORYL DIESTER PHOSPHODIESTERASE"/>
    <property type="match status" value="1"/>
</dbReference>
<reference evidence="3 4" key="1">
    <citation type="submission" date="2019-07" db="EMBL/GenBank/DDBJ databases">
        <title>Genome assembly of a nasal isolate of Dolosigranulum pigrum from a chronic sinusitis patient.</title>
        <authorList>
            <person name="Baig S."/>
            <person name="Overballe-Petersen S."/>
            <person name="Kaspar U."/>
            <person name="Rendboe A."/>
            <person name="de Man T."/>
            <person name="Liu C."/>
            <person name="Price L.B."/>
            <person name="Stegger M."/>
            <person name="Becker K."/>
            <person name="Skytt Andersen P."/>
        </authorList>
    </citation>
    <scope>NUCLEOTIDE SEQUENCE [LARGE SCALE GENOMIC DNA]</scope>
    <source>
        <strain evidence="3 4">83VPs-KB5</strain>
    </source>
</reference>
<dbReference type="InterPro" id="IPR030395">
    <property type="entry name" value="GP_PDE_dom"/>
</dbReference>
<keyword evidence="1" id="KW-1133">Transmembrane helix</keyword>
<evidence type="ECO:0000313" key="3">
    <source>
        <dbReference type="EMBL" id="QDO91111.1"/>
    </source>
</evidence>
<dbReference type="Proteomes" id="UP000315953">
    <property type="component" value="Chromosome"/>
</dbReference>
<dbReference type="EMBL" id="CP041626">
    <property type="protein sequence ID" value="QDO91111.1"/>
    <property type="molecule type" value="Genomic_DNA"/>
</dbReference>
<evidence type="ECO:0000259" key="2">
    <source>
        <dbReference type="PROSITE" id="PS51704"/>
    </source>
</evidence>
<dbReference type="Gene3D" id="3.20.20.190">
    <property type="entry name" value="Phosphatidylinositol (PI) phosphodiesterase"/>
    <property type="match status" value="1"/>
</dbReference>
<dbReference type="PROSITE" id="PS51704">
    <property type="entry name" value="GP_PDE"/>
    <property type="match status" value="1"/>
</dbReference>